<dbReference type="SUPFAM" id="SSF103473">
    <property type="entry name" value="MFS general substrate transporter"/>
    <property type="match status" value="1"/>
</dbReference>
<feature type="transmembrane region" description="Helical" evidence="7">
    <location>
        <begin position="212"/>
        <end position="233"/>
    </location>
</feature>
<reference evidence="9" key="1">
    <citation type="submission" date="2021-03" db="EMBL/GenBank/DDBJ databases">
        <title>Revisited historic fungal species revealed as producer of novel bioactive compounds through whole genome sequencing and comparative genomics.</title>
        <authorList>
            <person name="Vignolle G.A."/>
            <person name="Hochenegger N."/>
            <person name="Mach R.L."/>
            <person name="Mach-Aigner A.R."/>
            <person name="Javad Rahimi M."/>
            <person name="Salim K.A."/>
            <person name="Chan C.M."/>
            <person name="Lim L.B.L."/>
            <person name="Cai F."/>
            <person name="Druzhinina I.S."/>
            <person name="U'Ren J.M."/>
            <person name="Derntl C."/>
        </authorList>
    </citation>
    <scope>NUCLEOTIDE SEQUENCE</scope>
    <source>
        <strain evidence="9">TUCIM 5799</strain>
    </source>
</reference>
<evidence type="ECO:0000313" key="10">
    <source>
        <dbReference type="Proteomes" id="UP000829685"/>
    </source>
</evidence>
<organism evidence="9 10">
    <name type="scientific">Neoarthrinium moseri</name>
    <dbReference type="NCBI Taxonomy" id="1658444"/>
    <lineage>
        <taxon>Eukaryota</taxon>
        <taxon>Fungi</taxon>
        <taxon>Dikarya</taxon>
        <taxon>Ascomycota</taxon>
        <taxon>Pezizomycotina</taxon>
        <taxon>Sordariomycetes</taxon>
        <taxon>Xylariomycetidae</taxon>
        <taxon>Amphisphaeriales</taxon>
        <taxon>Apiosporaceae</taxon>
        <taxon>Neoarthrinium</taxon>
    </lineage>
</organism>
<evidence type="ECO:0000256" key="2">
    <source>
        <dbReference type="ARBA" id="ARBA00007520"/>
    </source>
</evidence>
<feature type="transmembrane region" description="Helical" evidence="7">
    <location>
        <begin position="123"/>
        <end position="142"/>
    </location>
</feature>
<dbReference type="Gene3D" id="1.20.1250.20">
    <property type="entry name" value="MFS general substrate transporter like domains"/>
    <property type="match status" value="2"/>
</dbReference>
<feature type="transmembrane region" description="Helical" evidence="7">
    <location>
        <begin position="180"/>
        <end position="200"/>
    </location>
</feature>
<gene>
    <name evidence="9" type="ORF">JX265_010022</name>
</gene>
<evidence type="ECO:0000256" key="5">
    <source>
        <dbReference type="ARBA" id="ARBA00023136"/>
    </source>
</evidence>
<dbReference type="GO" id="GO:0022857">
    <property type="term" value="F:transmembrane transporter activity"/>
    <property type="evidence" value="ECO:0007669"/>
    <property type="project" value="InterPro"/>
</dbReference>
<evidence type="ECO:0000259" key="8">
    <source>
        <dbReference type="PROSITE" id="PS50850"/>
    </source>
</evidence>
<dbReference type="Proteomes" id="UP000829685">
    <property type="component" value="Unassembled WGS sequence"/>
</dbReference>
<dbReference type="CDD" id="cd17502">
    <property type="entry name" value="MFS_Azr1_MDR_like"/>
    <property type="match status" value="1"/>
</dbReference>
<protein>
    <recommendedName>
        <fullName evidence="8">Major facilitator superfamily (MFS) profile domain-containing protein</fullName>
    </recommendedName>
</protein>
<comment type="caution">
    <text evidence="9">The sequence shown here is derived from an EMBL/GenBank/DDBJ whole genome shotgun (WGS) entry which is preliminary data.</text>
</comment>
<evidence type="ECO:0000256" key="6">
    <source>
        <dbReference type="SAM" id="MobiDB-lite"/>
    </source>
</evidence>
<feature type="domain" description="Major facilitator superfamily (MFS) profile" evidence="8">
    <location>
        <begin position="59"/>
        <end position="553"/>
    </location>
</feature>
<evidence type="ECO:0000256" key="3">
    <source>
        <dbReference type="ARBA" id="ARBA00022692"/>
    </source>
</evidence>
<accession>A0A9Q0AKZ4</accession>
<feature type="transmembrane region" description="Helical" evidence="7">
    <location>
        <begin position="388"/>
        <end position="406"/>
    </location>
</feature>
<feature type="transmembrane region" description="Helical" evidence="7">
    <location>
        <begin position="282"/>
        <end position="304"/>
    </location>
</feature>
<feature type="region of interest" description="Disordered" evidence="6">
    <location>
        <begin position="1"/>
        <end position="38"/>
    </location>
</feature>
<dbReference type="InterPro" id="IPR011701">
    <property type="entry name" value="MFS"/>
</dbReference>
<feature type="transmembrane region" description="Helical" evidence="7">
    <location>
        <begin position="530"/>
        <end position="549"/>
    </location>
</feature>
<evidence type="ECO:0000256" key="7">
    <source>
        <dbReference type="SAM" id="Phobius"/>
    </source>
</evidence>
<feature type="transmembrane region" description="Helical" evidence="7">
    <location>
        <begin position="361"/>
        <end position="381"/>
    </location>
</feature>
<sequence length="564" mass="59986">MTQTPTLSTESIGHEEAPQQGESNSKISPAEVKTETQTPLSATNEEVLKFLSGWKLAAVVCSTTLVVFMILLDVSIISTAVPRITSEFHALDDVGWYAAAYQLASASLQPLTGKFYTHFNTKWTFISFVVVFEVGSLICGIAKSSPMFIGGRTIAGLGGSGLINGGLTMISGAVSTEKRALYTSLMMGFGQLGLISGPLIGGSLTEYATWRWCFYINLPIGAVALVFLVLTHIPELTHKPRFTLSLVREVVPELDLIGFLLFVPASLMFLLALQFGGNDYPWSSSVIIGLFCGAGVAAIVFILWERRVGDKAMIPGSIIKHKIAISSALQGMFLLGTVFVASYYFPIYFQAVKGVGPTLSGVYLLPSIFSQLLFVVASGWLITKLGYYLPWPIAAGILSAVGNGLVSTFSPTTETAKWVGYQILLGAGRGAGMQTAMIAIQNNMPGRQIPVAIAFQIFCQNILGAILLVVASVIFTQSLATELSKHAPSVTPEAASAAGGSASAVRALVPPGSPELDGLLLAYSNSVDRVFYLLVALSVVSFVAAWGMGWKDTRKKNQPGKGAP</sequence>
<feature type="compositionally biased region" description="Polar residues" evidence="6">
    <location>
        <begin position="1"/>
        <end position="11"/>
    </location>
</feature>
<evidence type="ECO:0000256" key="4">
    <source>
        <dbReference type="ARBA" id="ARBA00022989"/>
    </source>
</evidence>
<keyword evidence="10" id="KW-1185">Reference proteome</keyword>
<dbReference type="Pfam" id="PF07690">
    <property type="entry name" value="MFS_1"/>
    <property type="match status" value="1"/>
</dbReference>
<feature type="transmembrane region" description="Helical" evidence="7">
    <location>
        <begin position="452"/>
        <end position="475"/>
    </location>
</feature>
<name>A0A9Q0AKZ4_9PEZI</name>
<feature type="transmembrane region" description="Helical" evidence="7">
    <location>
        <begin position="325"/>
        <end position="349"/>
    </location>
</feature>
<dbReference type="InterPro" id="IPR020846">
    <property type="entry name" value="MFS_dom"/>
</dbReference>
<dbReference type="GO" id="GO:0005886">
    <property type="term" value="C:plasma membrane"/>
    <property type="evidence" value="ECO:0007669"/>
    <property type="project" value="TreeGrafter"/>
</dbReference>
<feature type="transmembrane region" description="Helical" evidence="7">
    <location>
        <begin position="254"/>
        <end position="276"/>
    </location>
</feature>
<dbReference type="PROSITE" id="PS50850">
    <property type="entry name" value="MFS"/>
    <property type="match status" value="1"/>
</dbReference>
<dbReference type="PANTHER" id="PTHR23501:SF193">
    <property type="entry name" value="MULTIDRUG TRANSPORTER, PUTATIVE (AFU_ORTHOLOGUE AFUA_8G00940)-RELATED"/>
    <property type="match status" value="1"/>
</dbReference>
<feature type="transmembrane region" description="Helical" evidence="7">
    <location>
        <begin position="56"/>
        <end position="82"/>
    </location>
</feature>
<dbReference type="OrthoDB" id="10021397at2759"/>
<evidence type="ECO:0000313" key="9">
    <source>
        <dbReference type="EMBL" id="KAI1860098.1"/>
    </source>
</evidence>
<proteinExistence type="inferred from homology"/>
<dbReference type="AlphaFoldDB" id="A0A9Q0AKZ4"/>
<evidence type="ECO:0000256" key="1">
    <source>
        <dbReference type="ARBA" id="ARBA00004141"/>
    </source>
</evidence>
<comment type="similarity">
    <text evidence="2">Belongs to the major facilitator superfamily. TCR/Tet family.</text>
</comment>
<dbReference type="PANTHER" id="PTHR23501">
    <property type="entry name" value="MAJOR FACILITATOR SUPERFAMILY"/>
    <property type="match status" value="1"/>
</dbReference>
<dbReference type="InterPro" id="IPR036259">
    <property type="entry name" value="MFS_trans_sf"/>
</dbReference>
<keyword evidence="4 7" id="KW-1133">Transmembrane helix</keyword>
<keyword evidence="5 7" id="KW-0472">Membrane</keyword>
<comment type="subcellular location">
    <subcellularLocation>
        <location evidence="1">Membrane</location>
        <topology evidence="1">Multi-pass membrane protein</topology>
    </subcellularLocation>
</comment>
<keyword evidence="3 7" id="KW-0812">Transmembrane</keyword>
<dbReference type="EMBL" id="JAFIMR010000032">
    <property type="protein sequence ID" value="KAI1860098.1"/>
    <property type="molecule type" value="Genomic_DNA"/>
</dbReference>